<evidence type="ECO:0000313" key="1">
    <source>
        <dbReference type="EMBL" id="BCL30241.1"/>
    </source>
</evidence>
<dbReference type="Proteomes" id="UP000516444">
    <property type="component" value="Chromosome"/>
</dbReference>
<evidence type="ECO:0000313" key="2">
    <source>
        <dbReference type="Proteomes" id="UP000516444"/>
    </source>
</evidence>
<sequence length="109" mass="11811">MLAFGVNADCQDGRIAALHEGSIAWVEPDLVGELEREYEQDELARIEGLIGDWDGFGVDYRSVEAADAVVAAVCARWPCAVDDDAGFIGPGVEYLALNSIRSRRPEELG</sequence>
<name>A0A7G1P6H8_9ACTN</name>
<dbReference type="KEGG" id="sgm:GCM10017557_51000"/>
<organism evidence="1 2">
    <name type="scientific">Streptomyces aurantiacus</name>
    <dbReference type="NCBI Taxonomy" id="47760"/>
    <lineage>
        <taxon>Bacteria</taxon>
        <taxon>Bacillati</taxon>
        <taxon>Actinomycetota</taxon>
        <taxon>Actinomycetes</taxon>
        <taxon>Kitasatosporales</taxon>
        <taxon>Streptomycetaceae</taxon>
        <taxon>Streptomyces</taxon>
        <taxon>Streptomyces aurantiacus group</taxon>
    </lineage>
</organism>
<reference evidence="1 2" key="1">
    <citation type="journal article" date="2014" name="Int. J. Syst. Evol. Microbiol.">
        <title>Complete genome sequence of Corynebacterium casei LMG S-19264T (=DSM 44701T), isolated from a smear-ripened cheese.</title>
        <authorList>
            <consortium name="US DOE Joint Genome Institute (JGI-PGF)"/>
            <person name="Walter F."/>
            <person name="Albersmeier A."/>
            <person name="Kalinowski J."/>
            <person name="Ruckert C."/>
        </authorList>
    </citation>
    <scope>NUCLEOTIDE SEQUENCE [LARGE SCALE GENOMIC DNA]</scope>
    <source>
        <strain evidence="1 2">JCM 4677</strain>
    </source>
</reference>
<proteinExistence type="predicted"/>
<accession>A0A7G1P6H8</accession>
<dbReference type="AlphaFoldDB" id="A0A7G1P6H8"/>
<keyword evidence="2" id="KW-1185">Reference proteome</keyword>
<gene>
    <name evidence="1" type="ORF">GCM10017557_51000</name>
</gene>
<protein>
    <submittedName>
        <fullName evidence="1">Uncharacterized protein</fullName>
    </submittedName>
</protein>
<dbReference type="EMBL" id="AP023440">
    <property type="protein sequence ID" value="BCL30241.1"/>
    <property type="molecule type" value="Genomic_DNA"/>
</dbReference>